<accession>A0A4D7AW83</accession>
<dbReference type="InterPro" id="IPR036250">
    <property type="entry name" value="AcylCo_DH-like_C"/>
</dbReference>
<evidence type="ECO:0000256" key="2">
    <source>
        <dbReference type="ARBA" id="ARBA00009347"/>
    </source>
</evidence>
<evidence type="ECO:0000256" key="6">
    <source>
        <dbReference type="RuleBase" id="RU362125"/>
    </source>
</evidence>
<evidence type="ECO:0000256" key="5">
    <source>
        <dbReference type="ARBA" id="ARBA00023002"/>
    </source>
</evidence>
<evidence type="ECO:0000256" key="4">
    <source>
        <dbReference type="ARBA" id="ARBA00022827"/>
    </source>
</evidence>
<organism evidence="10 11">
    <name type="scientific">Phreatobacter stygius</name>
    <dbReference type="NCBI Taxonomy" id="1940610"/>
    <lineage>
        <taxon>Bacteria</taxon>
        <taxon>Pseudomonadati</taxon>
        <taxon>Pseudomonadota</taxon>
        <taxon>Alphaproteobacteria</taxon>
        <taxon>Hyphomicrobiales</taxon>
        <taxon>Phreatobacteraceae</taxon>
        <taxon>Phreatobacter</taxon>
    </lineage>
</organism>
<gene>
    <name evidence="10" type="ORF">E8M01_07935</name>
</gene>
<dbReference type="PANTHER" id="PTHR43884">
    <property type="entry name" value="ACYL-COA DEHYDROGENASE"/>
    <property type="match status" value="1"/>
</dbReference>
<dbReference type="InterPro" id="IPR009100">
    <property type="entry name" value="AcylCoA_DH/oxidase_NM_dom_sf"/>
</dbReference>
<evidence type="ECO:0000259" key="9">
    <source>
        <dbReference type="Pfam" id="PF02771"/>
    </source>
</evidence>
<dbReference type="OrthoDB" id="9775090at2"/>
<dbReference type="EMBL" id="CP039690">
    <property type="protein sequence ID" value="QCI64181.1"/>
    <property type="molecule type" value="Genomic_DNA"/>
</dbReference>
<dbReference type="KEGG" id="pstg:E8M01_07935"/>
<dbReference type="GO" id="GO:0050660">
    <property type="term" value="F:flavin adenine dinucleotide binding"/>
    <property type="evidence" value="ECO:0007669"/>
    <property type="project" value="InterPro"/>
</dbReference>
<dbReference type="InterPro" id="IPR013786">
    <property type="entry name" value="AcylCoA_DH/ox_N"/>
</dbReference>
<dbReference type="Pfam" id="PF02771">
    <property type="entry name" value="Acyl-CoA_dh_N"/>
    <property type="match status" value="1"/>
</dbReference>
<sequence>MDFDLTEEQRLLKDSVDGLLADTYDFETRKKYAALAGGYSPEIWAKFAELGLLGLPFAEDDGGFGGGAVETMLVMEALGKSLVLEPYLATVVLGGGVLRHAGSAEQKAAHIPAVVDGSRTLALGTTERHSRYDLFDVSTTAKKDGSSFVLDGEKAVVINGGTADHVIVTARTAGARRDKGGIGLFLVPANAAGLTRRDTATQDGTHAAEITLSGVRVDADGVIGDPEGGLAVVERVADEAIAALAAEAVGAMDELQTLTVDYLKTRKQFGVNIGAFQSLQHRAAEMFVALEQARSMAMLAAMTSGETDAVERQAMASAAKVQIGRSAKIIGQGAIQLHGGIGMTMEYKAGHYFKRLTMIDTLFGDADHHLAKVADFGRLVAA</sequence>
<evidence type="ECO:0000313" key="10">
    <source>
        <dbReference type="EMBL" id="QCI64181.1"/>
    </source>
</evidence>
<comment type="cofactor">
    <cofactor evidence="1 6">
        <name>FAD</name>
        <dbReference type="ChEBI" id="CHEBI:57692"/>
    </cofactor>
</comment>
<dbReference type="InterPro" id="IPR006091">
    <property type="entry name" value="Acyl-CoA_Oxase/DH_mid-dom"/>
</dbReference>
<name>A0A4D7AW83_9HYPH</name>
<keyword evidence="3 6" id="KW-0285">Flavoprotein</keyword>
<dbReference type="InterPro" id="IPR009075">
    <property type="entry name" value="AcylCo_DH/oxidase_C"/>
</dbReference>
<dbReference type="GO" id="GO:0003995">
    <property type="term" value="F:acyl-CoA dehydrogenase activity"/>
    <property type="evidence" value="ECO:0007669"/>
    <property type="project" value="TreeGrafter"/>
</dbReference>
<dbReference type="SUPFAM" id="SSF47203">
    <property type="entry name" value="Acyl-CoA dehydrogenase C-terminal domain-like"/>
    <property type="match status" value="1"/>
</dbReference>
<evidence type="ECO:0000256" key="1">
    <source>
        <dbReference type="ARBA" id="ARBA00001974"/>
    </source>
</evidence>
<keyword evidence="11" id="KW-1185">Reference proteome</keyword>
<keyword evidence="4 6" id="KW-0274">FAD</keyword>
<dbReference type="Pfam" id="PF00441">
    <property type="entry name" value="Acyl-CoA_dh_1"/>
    <property type="match status" value="1"/>
</dbReference>
<dbReference type="InterPro" id="IPR037069">
    <property type="entry name" value="AcylCoA_DH/ox_N_sf"/>
</dbReference>
<dbReference type="CDD" id="cd00567">
    <property type="entry name" value="ACAD"/>
    <property type="match status" value="1"/>
</dbReference>
<feature type="domain" description="Acyl-CoA dehydrogenase/oxidase C-terminal" evidence="7">
    <location>
        <begin position="229"/>
        <end position="374"/>
    </location>
</feature>
<dbReference type="SUPFAM" id="SSF56645">
    <property type="entry name" value="Acyl-CoA dehydrogenase NM domain-like"/>
    <property type="match status" value="1"/>
</dbReference>
<dbReference type="Proteomes" id="UP000298781">
    <property type="component" value="Chromosome"/>
</dbReference>
<proteinExistence type="inferred from homology"/>
<comment type="similarity">
    <text evidence="2 6">Belongs to the acyl-CoA dehydrogenase family.</text>
</comment>
<dbReference type="AlphaFoldDB" id="A0A4D7AW83"/>
<evidence type="ECO:0000259" key="8">
    <source>
        <dbReference type="Pfam" id="PF02770"/>
    </source>
</evidence>
<dbReference type="Gene3D" id="1.10.540.10">
    <property type="entry name" value="Acyl-CoA dehydrogenase/oxidase, N-terminal domain"/>
    <property type="match status" value="1"/>
</dbReference>
<dbReference type="RefSeq" id="WP_136959637.1">
    <property type="nucleotide sequence ID" value="NZ_CP039690.1"/>
</dbReference>
<dbReference type="InterPro" id="IPR046373">
    <property type="entry name" value="Acyl-CoA_Oxase/DH_mid-dom_sf"/>
</dbReference>
<reference evidence="10 11" key="1">
    <citation type="submission" date="2019-04" db="EMBL/GenBank/DDBJ databases">
        <title>Phreatobacter aquaticus sp. nov.</title>
        <authorList>
            <person name="Choi A."/>
        </authorList>
    </citation>
    <scope>NUCLEOTIDE SEQUENCE [LARGE SCALE GENOMIC DNA]</scope>
    <source>
        <strain evidence="10 11">KCTC 52518</strain>
    </source>
</reference>
<protein>
    <submittedName>
        <fullName evidence="10">Pimeloyl-CoA dehydrogenase small subunit</fullName>
    </submittedName>
</protein>
<dbReference type="Pfam" id="PF02770">
    <property type="entry name" value="Acyl-CoA_dh_M"/>
    <property type="match status" value="1"/>
</dbReference>
<feature type="domain" description="Acyl-CoA oxidase/dehydrogenase middle" evidence="8">
    <location>
        <begin position="122"/>
        <end position="209"/>
    </location>
</feature>
<dbReference type="Gene3D" id="2.40.110.10">
    <property type="entry name" value="Butyryl-CoA Dehydrogenase, subunit A, domain 2"/>
    <property type="match status" value="1"/>
</dbReference>
<evidence type="ECO:0000313" key="11">
    <source>
        <dbReference type="Proteomes" id="UP000298781"/>
    </source>
</evidence>
<keyword evidence="5 6" id="KW-0560">Oxidoreductase</keyword>
<dbReference type="Gene3D" id="1.20.140.10">
    <property type="entry name" value="Butyryl-CoA Dehydrogenase, subunit A, domain 3"/>
    <property type="match status" value="1"/>
</dbReference>
<evidence type="ECO:0000256" key="3">
    <source>
        <dbReference type="ARBA" id="ARBA00022630"/>
    </source>
</evidence>
<feature type="domain" description="Acyl-CoA dehydrogenase/oxidase N-terminal" evidence="9">
    <location>
        <begin position="6"/>
        <end position="117"/>
    </location>
</feature>
<evidence type="ECO:0000259" key="7">
    <source>
        <dbReference type="Pfam" id="PF00441"/>
    </source>
</evidence>
<dbReference type="PANTHER" id="PTHR43884:SF20">
    <property type="entry name" value="ACYL-COA DEHYDROGENASE FADE28"/>
    <property type="match status" value="1"/>
</dbReference>